<feature type="domain" description="ER-bound oxygenase mpaB/mpaB'/Rubber oxygenase catalytic" evidence="1">
    <location>
        <begin position="58"/>
        <end position="283"/>
    </location>
</feature>
<dbReference type="PANTHER" id="PTHR36151:SF3">
    <property type="entry name" value="ER-BOUND OXYGENASE MPAB_MPAB'_RUBBER OXYGENASE CATALYTIC DOMAIN-CONTAINING PROTEIN"/>
    <property type="match status" value="1"/>
</dbReference>
<name>A0ABP6V5V0_9GAMM</name>
<sequence length="306" mass="34040">MVEAGLIPFPFRLSLRMEVIRQHIEQQVMGLTGLALGGIDYERPLGDPGLFGPHSICWQVHSDFPSMLCGGISALMLQMMHPLALAGVWEHSNFRNDMLGRLRRTSQFIAGTTFAPTADAWRLIDRVKNIHSKVAGTAPDGRPYAASDPELLLWVHVVEVRCFLASHLRYCNPQLSGVAQDRYYDEVARIAEALGARDVPRSRRAVAAYLDQMRPQLVFDARTAELFKLLLKAPSPNLLTRPVGRLMAHAGIELLPPWALARAGLRLGNGRRRLVRLGMNGVAPVLRWSIRNGASHRARRRVGVQG</sequence>
<dbReference type="InterPro" id="IPR018713">
    <property type="entry name" value="MPAB/Lcp_cat_dom"/>
</dbReference>
<protein>
    <submittedName>
        <fullName evidence="2">Oxygenase MpaB family protein</fullName>
    </submittedName>
</protein>
<evidence type="ECO:0000313" key="3">
    <source>
        <dbReference type="Proteomes" id="UP001500795"/>
    </source>
</evidence>
<comment type="caution">
    <text evidence="2">The sequence shown here is derived from an EMBL/GenBank/DDBJ whole genome shotgun (WGS) entry which is preliminary data.</text>
</comment>
<organism evidence="2 3">
    <name type="scientific">Zobellella aerophila</name>
    <dbReference type="NCBI Taxonomy" id="870480"/>
    <lineage>
        <taxon>Bacteria</taxon>
        <taxon>Pseudomonadati</taxon>
        <taxon>Pseudomonadota</taxon>
        <taxon>Gammaproteobacteria</taxon>
        <taxon>Aeromonadales</taxon>
        <taxon>Aeromonadaceae</taxon>
        <taxon>Zobellella</taxon>
    </lineage>
</organism>
<evidence type="ECO:0000313" key="2">
    <source>
        <dbReference type="EMBL" id="GAA3527345.1"/>
    </source>
</evidence>
<dbReference type="EMBL" id="BAABCX010000001">
    <property type="protein sequence ID" value="GAA3527345.1"/>
    <property type="molecule type" value="Genomic_DNA"/>
</dbReference>
<proteinExistence type="predicted"/>
<dbReference type="Proteomes" id="UP001500795">
    <property type="component" value="Unassembled WGS sequence"/>
</dbReference>
<evidence type="ECO:0000259" key="1">
    <source>
        <dbReference type="Pfam" id="PF09995"/>
    </source>
</evidence>
<gene>
    <name evidence="2" type="ORF">GCM10022394_03140</name>
</gene>
<dbReference type="Pfam" id="PF09995">
    <property type="entry name" value="MPAB_Lcp_cat"/>
    <property type="match status" value="1"/>
</dbReference>
<reference evidence="3" key="1">
    <citation type="journal article" date="2019" name="Int. J. Syst. Evol. Microbiol.">
        <title>The Global Catalogue of Microorganisms (GCM) 10K type strain sequencing project: providing services to taxonomists for standard genome sequencing and annotation.</title>
        <authorList>
            <consortium name="The Broad Institute Genomics Platform"/>
            <consortium name="The Broad Institute Genome Sequencing Center for Infectious Disease"/>
            <person name="Wu L."/>
            <person name="Ma J."/>
        </authorList>
    </citation>
    <scope>NUCLEOTIDE SEQUENCE [LARGE SCALE GENOMIC DNA]</scope>
    <source>
        <strain evidence="3">JCM 17110</strain>
    </source>
</reference>
<dbReference type="PANTHER" id="PTHR36151">
    <property type="entry name" value="BLR2777 PROTEIN"/>
    <property type="match status" value="1"/>
</dbReference>
<accession>A0ABP6V5V0</accession>
<keyword evidence="3" id="KW-1185">Reference proteome</keyword>